<reference evidence="2 3" key="1">
    <citation type="submission" date="2024-08" db="EMBL/GenBank/DDBJ databases">
        <authorList>
            <person name="Cucini C."/>
            <person name="Frati F."/>
        </authorList>
    </citation>
    <scope>NUCLEOTIDE SEQUENCE [LARGE SCALE GENOMIC DNA]</scope>
</reference>
<dbReference type="Proteomes" id="UP001642540">
    <property type="component" value="Unassembled WGS sequence"/>
</dbReference>
<dbReference type="EMBL" id="CAXLJM020000026">
    <property type="protein sequence ID" value="CAL8093971.1"/>
    <property type="molecule type" value="Genomic_DNA"/>
</dbReference>
<dbReference type="PANTHER" id="PTHR33606:SF3">
    <property type="entry name" value="PROTEIN YCII"/>
    <property type="match status" value="1"/>
</dbReference>
<evidence type="ECO:0000313" key="2">
    <source>
        <dbReference type="EMBL" id="CAL8093971.1"/>
    </source>
</evidence>
<gene>
    <name evidence="2" type="ORF">ODALV1_LOCUS8656</name>
</gene>
<dbReference type="SUPFAM" id="SSF54909">
    <property type="entry name" value="Dimeric alpha+beta barrel"/>
    <property type="match status" value="1"/>
</dbReference>
<evidence type="ECO:0000313" key="3">
    <source>
        <dbReference type="Proteomes" id="UP001642540"/>
    </source>
</evidence>
<sequence>MTMTAFKLLTRIVNPHGISKSITTIWSRNLSLNSTNMSKYFMLTYNYVPDVLEKRAPLRAEHLELAGKYLQQGKVLLGGAFANPIDSAAIIFKTDSKSDVEDFVNADPYVLKGLVTKWTIREWTVVIDGTAKI</sequence>
<feature type="domain" description="YCII-related" evidence="1">
    <location>
        <begin position="41"/>
        <end position="124"/>
    </location>
</feature>
<dbReference type="InterPro" id="IPR005545">
    <property type="entry name" value="YCII"/>
</dbReference>
<dbReference type="NCBIfam" id="NF009508">
    <property type="entry name" value="PRK12866.1"/>
    <property type="match status" value="1"/>
</dbReference>
<dbReference type="Pfam" id="PF03795">
    <property type="entry name" value="YCII"/>
    <property type="match status" value="1"/>
</dbReference>
<protein>
    <recommendedName>
        <fullName evidence="1">YCII-related domain-containing protein</fullName>
    </recommendedName>
</protein>
<evidence type="ECO:0000259" key="1">
    <source>
        <dbReference type="Pfam" id="PF03795"/>
    </source>
</evidence>
<dbReference type="PANTHER" id="PTHR33606">
    <property type="entry name" value="PROTEIN YCII"/>
    <property type="match status" value="1"/>
</dbReference>
<organism evidence="2 3">
    <name type="scientific">Orchesella dallaii</name>
    <dbReference type="NCBI Taxonomy" id="48710"/>
    <lineage>
        <taxon>Eukaryota</taxon>
        <taxon>Metazoa</taxon>
        <taxon>Ecdysozoa</taxon>
        <taxon>Arthropoda</taxon>
        <taxon>Hexapoda</taxon>
        <taxon>Collembola</taxon>
        <taxon>Entomobryomorpha</taxon>
        <taxon>Entomobryoidea</taxon>
        <taxon>Orchesellidae</taxon>
        <taxon>Orchesellinae</taxon>
        <taxon>Orchesella</taxon>
    </lineage>
</organism>
<name>A0ABP1Q8X2_9HEXA</name>
<comment type="caution">
    <text evidence="2">The sequence shown here is derived from an EMBL/GenBank/DDBJ whole genome shotgun (WGS) entry which is preliminary data.</text>
</comment>
<dbReference type="InterPro" id="IPR011008">
    <property type="entry name" value="Dimeric_a/b-barrel"/>
</dbReference>
<accession>A0ABP1Q8X2</accession>
<proteinExistence type="predicted"/>
<keyword evidence="3" id="KW-1185">Reference proteome</keyword>
<dbReference type="InterPro" id="IPR051807">
    <property type="entry name" value="Sec-metab_biosynth-assoc"/>
</dbReference>
<dbReference type="Gene3D" id="3.30.70.1060">
    <property type="entry name" value="Dimeric alpha+beta barrel"/>
    <property type="match status" value="1"/>
</dbReference>